<evidence type="ECO:0000313" key="2">
    <source>
        <dbReference type="EMBL" id="QMW80945.1"/>
    </source>
</evidence>
<dbReference type="GeneID" id="75053543"/>
<dbReference type="Proteomes" id="UP000515789">
    <property type="component" value="Chromosome"/>
</dbReference>
<evidence type="ECO:0000256" key="1">
    <source>
        <dbReference type="SAM" id="SignalP"/>
    </source>
</evidence>
<reference evidence="2 3" key="1">
    <citation type="submission" date="2019-04" db="EMBL/GenBank/DDBJ databases">
        <authorList>
            <person name="Schori C."/>
            <person name="Ahrens C."/>
        </authorList>
    </citation>
    <scope>NUCLEOTIDE SEQUENCE [LARGE SCALE GENOMIC DNA]</scope>
    <source>
        <strain evidence="2 3">DSM 2950</strain>
    </source>
</reference>
<accession>A0A7G5N252</accession>
<keyword evidence="1" id="KW-0732">Signal</keyword>
<gene>
    <name evidence="2" type="ORF">E5259_27115</name>
</gene>
<dbReference type="EMBL" id="CP039126">
    <property type="protein sequence ID" value="QMW80945.1"/>
    <property type="molecule type" value="Genomic_DNA"/>
</dbReference>
<feature type="chain" id="PRO_5028927329" evidence="1">
    <location>
        <begin position="27"/>
        <end position="174"/>
    </location>
</feature>
<feature type="signal peptide" evidence="1">
    <location>
        <begin position="1"/>
        <end position="26"/>
    </location>
</feature>
<dbReference type="RefSeq" id="WP_018596968.1">
    <property type="nucleotide sequence ID" value="NZ_AP031416.1"/>
</dbReference>
<dbReference type="AlphaFoldDB" id="A0A7G5N252"/>
<name>A0A7G5N252_9FIRM</name>
<protein>
    <submittedName>
        <fullName evidence="2">Uncharacterized protein</fullName>
    </submittedName>
</protein>
<proteinExistence type="predicted"/>
<sequence length="174" mass="18427">MIKGRKIMTAILTAAVCAAFPMAAQADSSSVTNLTLFESAEPAYTVTVPENIEVAVQGNTDVAVKAEAVKNLPQDKKISVTLAKGSGVFGRLYLTAENPENPEGKQLTLTLYVTGTDGEPKMGALENQIKGMELAAFTEDGSQNYQLSVAPSLTPVKGAQYSGYLVYGIEMTDK</sequence>
<evidence type="ECO:0000313" key="3">
    <source>
        <dbReference type="Proteomes" id="UP000515789"/>
    </source>
</evidence>
<organism evidence="2 3">
    <name type="scientific">Blautia producta</name>
    <dbReference type="NCBI Taxonomy" id="33035"/>
    <lineage>
        <taxon>Bacteria</taxon>
        <taxon>Bacillati</taxon>
        <taxon>Bacillota</taxon>
        <taxon>Clostridia</taxon>
        <taxon>Lachnospirales</taxon>
        <taxon>Lachnospiraceae</taxon>
        <taxon>Blautia</taxon>
    </lineage>
</organism>